<comment type="caution">
    <text evidence="6">The sequence shown here is derived from an EMBL/GenBank/DDBJ whole genome shotgun (WGS) entry which is preliminary data.</text>
</comment>
<keyword evidence="7" id="KW-1185">Reference proteome</keyword>
<dbReference type="GO" id="GO:0003700">
    <property type="term" value="F:DNA-binding transcription factor activity"/>
    <property type="evidence" value="ECO:0007669"/>
    <property type="project" value="TreeGrafter"/>
</dbReference>
<accession>H5UPQ0</accession>
<dbReference type="PANTHER" id="PTHR30055">
    <property type="entry name" value="HTH-TYPE TRANSCRIPTIONAL REGULATOR RUTR"/>
    <property type="match status" value="1"/>
</dbReference>
<dbReference type="InterPro" id="IPR009057">
    <property type="entry name" value="Homeodomain-like_sf"/>
</dbReference>
<keyword evidence="1" id="KW-0805">Transcription regulation</keyword>
<dbReference type="InterPro" id="IPR050109">
    <property type="entry name" value="HTH-type_TetR-like_transc_reg"/>
</dbReference>
<protein>
    <submittedName>
        <fullName evidence="6">Putative TetR family transcriptional regulator</fullName>
    </submittedName>
</protein>
<dbReference type="RefSeq" id="WP_009481606.1">
    <property type="nucleotide sequence ID" value="NZ_BAFE01000025.1"/>
</dbReference>
<dbReference type="InterPro" id="IPR041479">
    <property type="entry name" value="TetR_CgmR_C"/>
</dbReference>
<evidence type="ECO:0000256" key="2">
    <source>
        <dbReference type="ARBA" id="ARBA00023125"/>
    </source>
</evidence>
<dbReference type="AlphaFoldDB" id="H5UPQ0"/>
<reference evidence="6 7" key="1">
    <citation type="submission" date="2012-02" db="EMBL/GenBank/DDBJ databases">
        <title>Whole genome shotgun sequence of Mobilicoccus pelagius NBRC 104925.</title>
        <authorList>
            <person name="Yoshida Y."/>
            <person name="Hosoyama A."/>
            <person name="Tsuchikane K."/>
            <person name="Katsumata H."/>
            <person name="Yamazaki S."/>
            <person name="Fujita N."/>
        </authorList>
    </citation>
    <scope>NUCLEOTIDE SEQUENCE [LARGE SCALE GENOMIC DNA]</scope>
    <source>
        <strain evidence="6 7">NBRC 104925</strain>
    </source>
</reference>
<feature type="DNA-binding region" description="H-T-H motif" evidence="4">
    <location>
        <begin position="25"/>
        <end position="44"/>
    </location>
</feature>
<dbReference type="PRINTS" id="PR00455">
    <property type="entry name" value="HTHTETR"/>
</dbReference>
<dbReference type="Pfam" id="PF17937">
    <property type="entry name" value="TetR_C_28"/>
    <property type="match status" value="1"/>
</dbReference>
<gene>
    <name evidence="6" type="ORF">MOPEL_027_00190</name>
</gene>
<evidence type="ECO:0000256" key="1">
    <source>
        <dbReference type="ARBA" id="ARBA00023015"/>
    </source>
</evidence>
<evidence type="ECO:0000256" key="3">
    <source>
        <dbReference type="ARBA" id="ARBA00023163"/>
    </source>
</evidence>
<dbReference type="Pfam" id="PF00440">
    <property type="entry name" value="TetR_N"/>
    <property type="match status" value="1"/>
</dbReference>
<dbReference type="PANTHER" id="PTHR30055:SF234">
    <property type="entry name" value="HTH-TYPE TRANSCRIPTIONAL REGULATOR BETI"/>
    <property type="match status" value="1"/>
</dbReference>
<dbReference type="Gene3D" id="1.10.357.10">
    <property type="entry name" value="Tetracycline Repressor, domain 2"/>
    <property type="match status" value="1"/>
</dbReference>
<evidence type="ECO:0000256" key="4">
    <source>
        <dbReference type="PROSITE-ProRule" id="PRU00335"/>
    </source>
</evidence>
<dbReference type="STRING" id="1089455.MOPEL_027_00190"/>
<dbReference type="SUPFAM" id="SSF46689">
    <property type="entry name" value="Homeodomain-like"/>
    <property type="match status" value="1"/>
</dbReference>
<evidence type="ECO:0000259" key="5">
    <source>
        <dbReference type="PROSITE" id="PS50977"/>
    </source>
</evidence>
<proteinExistence type="predicted"/>
<dbReference type="PROSITE" id="PS50977">
    <property type="entry name" value="HTH_TETR_2"/>
    <property type="match status" value="1"/>
</dbReference>
<dbReference type="InterPro" id="IPR001647">
    <property type="entry name" value="HTH_TetR"/>
</dbReference>
<dbReference type="GO" id="GO:0000976">
    <property type="term" value="F:transcription cis-regulatory region binding"/>
    <property type="evidence" value="ECO:0007669"/>
    <property type="project" value="TreeGrafter"/>
</dbReference>
<sequence length="169" mass="18060">MIDTKDRILDALELVLTESGPGAATLEAVAARAGVSKGGLLYHFGGKEALFNGLLDRLRDLGAQDAATHDDCDALTAYLATSSRAEDAYTRTLLATMRLIGTPGVDAENAIADSLDHWADVLAEHITDPMLLRLVMLVGDGLYLRALLGAQRRPLDDNLVSYVRGLAAR</sequence>
<name>H5UPQ0_9MICO</name>
<evidence type="ECO:0000313" key="7">
    <source>
        <dbReference type="Proteomes" id="UP000004367"/>
    </source>
</evidence>
<dbReference type="EMBL" id="BAFE01000025">
    <property type="protein sequence ID" value="GAB47708.1"/>
    <property type="molecule type" value="Genomic_DNA"/>
</dbReference>
<dbReference type="eggNOG" id="COG1309">
    <property type="taxonomic scope" value="Bacteria"/>
</dbReference>
<feature type="domain" description="HTH tetR-type" evidence="5">
    <location>
        <begin position="2"/>
        <end position="62"/>
    </location>
</feature>
<keyword evidence="3" id="KW-0804">Transcription</keyword>
<keyword evidence="2 4" id="KW-0238">DNA-binding</keyword>
<organism evidence="6 7">
    <name type="scientific">Mobilicoccus pelagius NBRC 104925</name>
    <dbReference type="NCBI Taxonomy" id="1089455"/>
    <lineage>
        <taxon>Bacteria</taxon>
        <taxon>Bacillati</taxon>
        <taxon>Actinomycetota</taxon>
        <taxon>Actinomycetes</taxon>
        <taxon>Micrococcales</taxon>
        <taxon>Dermatophilaceae</taxon>
        <taxon>Mobilicoccus</taxon>
    </lineage>
</organism>
<evidence type="ECO:0000313" key="6">
    <source>
        <dbReference type="EMBL" id="GAB47708.1"/>
    </source>
</evidence>
<dbReference type="Proteomes" id="UP000004367">
    <property type="component" value="Unassembled WGS sequence"/>
</dbReference>